<gene>
    <name evidence="1" type="ORF">RPE78_05740</name>
</gene>
<keyword evidence="2" id="KW-1185">Reference proteome</keyword>
<dbReference type="RefSeq" id="WP_406721476.1">
    <property type="nucleotide sequence ID" value="NZ_CP135443.1"/>
</dbReference>
<accession>A0ABZ1E145</accession>
<protein>
    <submittedName>
        <fullName evidence="1">Uncharacterized protein</fullName>
    </submittedName>
</protein>
<evidence type="ECO:0000313" key="2">
    <source>
        <dbReference type="Proteomes" id="UP001623290"/>
    </source>
</evidence>
<dbReference type="EMBL" id="CP135443">
    <property type="protein sequence ID" value="WRY34790.1"/>
    <property type="molecule type" value="Genomic_DNA"/>
</dbReference>
<sequence>MEVRIEGVSPTRPNRLADVSRKSIDVVFENIGDRGVRFPCPMIAQYGLDIVYSPSEDPADDWMLNGPPPADSYPAPTLLPSQQCRFSYPLDADGIALFLKATGQQAVDVRLAVSLPDLPQTAGWAGLRQTMAFRVVRGSP</sequence>
<proteinExistence type="predicted"/>
<dbReference type="Proteomes" id="UP001623290">
    <property type="component" value="Chromosome"/>
</dbReference>
<reference evidence="1 2" key="1">
    <citation type="submission" date="2023-09" db="EMBL/GenBank/DDBJ databases">
        <title>Thioclava shenzhenensis sp. nov., a multidrug resistant bacteria-antagonizing species isolated from coastal seawater.</title>
        <authorList>
            <person name="Long M."/>
        </authorList>
    </citation>
    <scope>NUCLEOTIDE SEQUENCE [LARGE SCALE GENOMIC DNA]</scope>
    <source>
        <strain evidence="1 2">FTW29</strain>
    </source>
</reference>
<organism evidence="1 2">
    <name type="scientific">Thioclava litoralis</name>
    <dbReference type="NCBI Taxonomy" id="3076557"/>
    <lineage>
        <taxon>Bacteria</taxon>
        <taxon>Pseudomonadati</taxon>
        <taxon>Pseudomonadota</taxon>
        <taxon>Alphaproteobacteria</taxon>
        <taxon>Rhodobacterales</taxon>
        <taxon>Paracoccaceae</taxon>
        <taxon>Thioclava</taxon>
    </lineage>
</organism>
<evidence type="ECO:0000313" key="1">
    <source>
        <dbReference type="EMBL" id="WRY34790.1"/>
    </source>
</evidence>
<name>A0ABZ1E145_9RHOB</name>